<dbReference type="InterPro" id="IPR011009">
    <property type="entry name" value="Kinase-like_dom_sf"/>
</dbReference>
<protein>
    <recommendedName>
        <fullName evidence="3">receptor protein-tyrosine kinase</fullName>
        <ecNumber evidence="3">2.7.10.1</ecNumber>
    </recommendedName>
</protein>
<proteinExistence type="predicted"/>
<keyword evidence="15" id="KW-1185">Reference proteome</keyword>
<evidence type="ECO:0000256" key="10">
    <source>
        <dbReference type="ARBA" id="ARBA00051243"/>
    </source>
</evidence>
<evidence type="ECO:0000256" key="7">
    <source>
        <dbReference type="ARBA" id="ARBA00022840"/>
    </source>
</evidence>
<dbReference type="Pfam" id="PF07714">
    <property type="entry name" value="PK_Tyr_Ser-Thr"/>
    <property type="match status" value="1"/>
</dbReference>
<dbReference type="PANTHER" id="PTHR24416:SF611">
    <property type="entry name" value="TYROSINE-PROTEIN KINASE TRANSMEMBRANE RECEPTOR ROR"/>
    <property type="match status" value="1"/>
</dbReference>
<gene>
    <name evidence="14" type="ORF">QR680_018724</name>
</gene>
<comment type="caution">
    <text evidence="14">The sequence shown here is derived from an EMBL/GenBank/DDBJ whole genome shotgun (WGS) entry which is preliminary data.</text>
</comment>
<dbReference type="InterPro" id="IPR001245">
    <property type="entry name" value="Ser-Thr/Tyr_kinase_cat_dom"/>
</dbReference>
<dbReference type="InterPro" id="IPR050122">
    <property type="entry name" value="RTK"/>
</dbReference>
<keyword evidence="8" id="KW-0472">Membrane</keyword>
<evidence type="ECO:0000256" key="9">
    <source>
        <dbReference type="ARBA" id="ARBA00023137"/>
    </source>
</evidence>
<dbReference type="InterPro" id="IPR000719">
    <property type="entry name" value="Prot_kinase_dom"/>
</dbReference>
<dbReference type="CDD" id="cd00192">
    <property type="entry name" value="PTKc"/>
    <property type="match status" value="1"/>
</dbReference>
<dbReference type="GO" id="GO:0005524">
    <property type="term" value="F:ATP binding"/>
    <property type="evidence" value="ECO:0007669"/>
    <property type="project" value="UniProtKB-UniRule"/>
</dbReference>
<sequence>MLKVDSNWIVNSNQVQIPKGKPIGTGNFADVFKGTFTTEKTTHTAAIKVIRSMNNNSTEKEGMEVFLGEMNNEAMVMSLLSHRHIIGFFGICNEGVPMILMEFCVGGSLESHLVRVKETLYTSERVLYMREVAEGMRYLEKKNCIHRDLASRNVLVAASGLLKIADFGLSRIPSVTQVKDNNTHTQIPIRWMAPESLKRSPTYSSKSDVWSFGVLVFELFNLGVKPWPDANVKWIATKIRHFQMPTPPKRMPRIIRDLVNECWSPLPDSRPTFKQLSARITAIQEWRFLVPPAEKFSLNQIKGVARVNEPEIDDPEVLVIGPETLSGPSPPNEPSKTAMSTTATRKPSTKRRSTVKKSSVVRNGTSMQSPTSKEITLNITLETENISKNISIEDKTTDD</sequence>
<evidence type="ECO:0000256" key="3">
    <source>
        <dbReference type="ARBA" id="ARBA00011902"/>
    </source>
</evidence>
<evidence type="ECO:0000313" key="15">
    <source>
        <dbReference type="Proteomes" id="UP001175271"/>
    </source>
</evidence>
<evidence type="ECO:0000256" key="6">
    <source>
        <dbReference type="ARBA" id="ARBA00022777"/>
    </source>
</evidence>
<feature type="domain" description="Protein kinase" evidence="13">
    <location>
        <begin position="17"/>
        <end position="287"/>
    </location>
</feature>
<reference evidence="14" key="1">
    <citation type="submission" date="2023-06" db="EMBL/GenBank/DDBJ databases">
        <title>Genomic analysis of the entomopathogenic nematode Steinernema hermaphroditum.</title>
        <authorList>
            <person name="Schwarz E.M."/>
            <person name="Heppert J.K."/>
            <person name="Baniya A."/>
            <person name="Schwartz H.T."/>
            <person name="Tan C.-H."/>
            <person name="Antoshechkin I."/>
            <person name="Sternberg P.W."/>
            <person name="Goodrich-Blair H."/>
            <person name="Dillman A.R."/>
        </authorList>
    </citation>
    <scope>NUCLEOTIDE SEQUENCE</scope>
    <source>
        <strain evidence="14">PS9179</strain>
        <tissue evidence="14">Whole animal</tissue>
    </source>
</reference>
<accession>A0AA39LRG2</accession>
<feature type="region of interest" description="Disordered" evidence="12">
    <location>
        <begin position="323"/>
        <end position="375"/>
    </location>
</feature>
<evidence type="ECO:0000256" key="1">
    <source>
        <dbReference type="ARBA" id="ARBA00004167"/>
    </source>
</evidence>
<evidence type="ECO:0000256" key="4">
    <source>
        <dbReference type="ARBA" id="ARBA00022679"/>
    </source>
</evidence>
<keyword evidence="5 11" id="KW-0547">Nucleotide-binding</keyword>
<dbReference type="Gene3D" id="1.10.510.10">
    <property type="entry name" value="Transferase(Phosphotransferase) domain 1"/>
    <property type="match status" value="1"/>
</dbReference>
<dbReference type="PRINTS" id="PR00109">
    <property type="entry name" value="TYRKINASE"/>
</dbReference>
<dbReference type="GO" id="GO:0004714">
    <property type="term" value="F:transmembrane receptor protein tyrosine kinase activity"/>
    <property type="evidence" value="ECO:0007669"/>
    <property type="project" value="UniProtKB-EC"/>
</dbReference>
<keyword evidence="6" id="KW-0418">Kinase</keyword>
<dbReference type="InterPro" id="IPR017441">
    <property type="entry name" value="Protein_kinase_ATP_BS"/>
</dbReference>
<organism evidence="14 15">
    <name type="scientific">Steinernema hermaphroditum</name>
    <dbReference type="NCBI Taxonomy" id="289476"/>
    <lineage>
        <taxon>Eukaryota</taxon>
        <taxon>Metazoa</taxon>
        <taxon>Ecdysozoa</taxon>
        <taxon>Nematoda</taxon>
        <taxon>Chromadorea</taxon>
        <taxon>Rhabditida</taxon>
        <taxon>Tylenchina</taxon>
        <taxon>Panagrolaimomorpha</taxon>
        <taxon>Strongyloidoidea</taxon>
        <taxon>Steinernematidae</taxon>
        <taxon>Steinernema</taxon>
    </lineage>
</organism>
<dbReference type="InterPro" id="IPR008266">
    <property type="entry name" value="Tyr_kinase_AS"/>
</dbReference>
<keyword evidence="4" id="KW-0808">Transferase</keyword>
<dbReference type="PROSITE" id="PS50011">
    <property type="entry name" value="PROTEIN_KINASE_DOM"/>
    <property type="match status" value="1"/>
</dbReference>
<comment type="subcellular location">
    <subcellularLocation>
        <location evidence="2">Endomembrane system</location>
    </subcellularLocation>
    <subcellularLocation>
        <location evidence="1">Membrane</location>
        <topology evidence="1">Single-pass membrane protein</topology>
    </subcellularLocation>
</comment>
<dbReference type="InterPro" id="IPR020635">
    <property type="entry name" value="Tyr_kinase_cat_dom"/>
</dbReference>
<dbReference type="SUPFAM" id="SSF56112">
    <property type="entry name" value="Protein kinase-like (PK-like)"/>
    <property type="match status" value="1"/>
</dbReference>
<keyword evidence="9" id="KW-0829">Tyrosine-protein kinase</keyword>
<dbReference type="PANTHER" id="PTHR24416">
    <property type="entry name" value="TYROSINE-PROTEIN KINASE RECEPTOR"/>
    <property type="match status" value="1"/>
</dbReference>
<dbReference type="GO" id="GO:0043235">
    <property type="term" value="C:receptor complex"/>
    <property type="evidence" value="ECO:0007669"/>
    <property type="project" value="TreeGrafter"/>
</dbReference>
<dbReference type="GO" id="GO:0005886">
    <property type="term" value="C:plasma membrane"/>
    <property type="evidence" value="ECO:0007669"/>
    <property type="project" value="TreeGrafter"/>
</dbReference>
<evidence type="ECO:0000256" key="12">
    <source>
        <dbReference type="SAM" id="MobiDB-lite"/>
    </source>
</evidence>
<dbReference type="GO" id="GO:0048680">
    <property type="term" value="P:positive regulation of axon regeneration"/>
    <property type="evidence" value="ECO:0007669"/>
    <property type="project" value="UniProtKB-ARBA"/>
</dbReference>
<dbReference type="AlphaFoldDB" id="A0AA39LRG2"/>
<keyword evidence="7 11" id="KW-0067">ATP-binding</keyword>
<dbReference type="FunFam" id="1.10.510.10:FF:001512">
    <property type="entry name" value="Receptor tyrosine-protein kinase erbB-2"/>
    <property type="match status" value="1"/>
</dbReference>
<evidence type="ECO:0000256" key="5">
    <source>
        <dbReference type="ARBA" id="ARBA00022741"/>
    </source>
</evidence>
<dbReference type="EC" id="2.7.10.1" evidence="3"/>
<feature type="binding site" evidence="11">
    <location>
        <position position="48"/>
    </location>
    <ligand>
        <name>ATP</name>
        <dbReference type="ChEBI" id="CHEBI:30616"/>
    </ligand>
</feature>
<dbReference type="GO" id="GO:0007169">
    <property type="term" value="P:cell surface receptor protein tyrosine kinase signaling pathway"/>
    <property type="evidence" value="ECO:0007669"/>
    <property type="project" value="TreeGrafter"/>
</dbReference>
<dbReference type="GO" id="GO:0061564">
    <property type="term" value="P:axon development"/>
    <property type="evidence" value="ECO:0007669"/>
    <property type="project" value="UniProtKB-ARBA"/>
</dbReference>
<comment type="catalytic activity">
    <reaction evidence="10">
        <text>L-tyrosyl-[protein] + ATP = O-phospho-L-tyrosyl-[protein] + ADP + H(+)</text>
        <dbReference type="Rhea" id="RHEA:10596"/>
        <dbReference type="Rhea" id="RHEA-COMP:10136"/>
        <dbReference type="Rhea" id="RHEA-COMP:20101"/>
        <dbReference type="ChEBI" id="CHEBI:15378"/>
        <dbReference type="ChEBI" id="CHEBI:30616"/>
        <dbReference type="ChEBI" id="CHEBI:46858"/>
        <dbReference type="ChEBI" id="CHEBI:61978"/>
        <dbReference type="ChEBI" id="CHEBI:456216"/>
        <dbReference type="EC" id="2.7.10.1"/>
    </reaction>
</comment>
<dbReference type="EMBL" id="JAUCMV010000004">
    <property type="protein sequence ID" value="KAK0406670.1"/>
    <property type="molecule type" value="Genomic_DNA"/>
</dbReference>
<dbReference type="GO" id="GO:0012505">
    <property type="term" value="C:endomembrane system"/>
    <property type="evidence" value="ECO:0007669"/>
    <property type="project" value="UniProtKB-SubCell"/>
</dbReference>
<evidence type="ECO:0000256" key="2">
    <source>
        <dbReference type="ARBA" id="ARBA00004308"/>
    </source>
</evidence>
<name>A0AA39LRG2_9BILA</name>
<dbReference type="SMART" id="SM00219">
    <property type="entry name" value="TyrKc"/>
    <property type="match status" value="1"/>
</dbReference>
<dbReference type="PROSITE" id="PS00107">
    <property type="entry name" value="PROTEIN_KINASE_ATP"/>
    <property type="match status" value="1"/>
</dbReference>
<dbReference type="Proteomes" id="UP001175271">
    <property type="component" value="Unassembled WGS sequence"/>
</dbReference>
<feature type="compositionally biased region" description="Polar residues" evidence="12">
    <location>
        <begin position="363"/>
        <end position="375"/>
    </location>
</feature>
<evidence type="ECO:0000256" key="11">
    <source>
        <dbReference type="PROSITE-ProRule" id="PRU10141"/>
    </source>
</evidence>
<evidence type="ECO:0000313" key="14">
    <source>
        <dbReference type="EMBL" id="KAK0406670.1"/>
    </source>
</evidence>
<evidence type="ECO:0000259" key="13">
    <source>
        <dbReference type="PROSITE" id="PS50011"/>
    </source>
</evidence>
<evidence type="ECO:0000256" key="8">
    <source>
        <dbReference type="ARBA" id="ARBA00023136"/>
    </source>
</evidence>
<dbReference type="PROSITE" id="PS00109">
    <property type="entry name" value="PROTEIN_KINASE_TYR"/>
    <property type="match status" value="1"/>
</dbReference>